<dbReference type="Pfam" id="PF02845">
    <property type="entry name" value="CUE"/>
    <property type="match status" value="1"/>
</dbReference>
<dbReference type="InterPro" id="IPR003892">
    <property type="entry name" value="CUE"/>
</dbReference>
<feature type="compositionally biased region" description="Basic and acidic residues" evidence="1">
    <location>
        <begin position="160"/>
        <end position="169"/>
    </location>
</feature>
<comment type="caution">
    <text evidence="3">The sequence shown here is derived from an EMBL/GenBank/DDBJ whole genome shotgun (WGS) entry which is preliminary data.</text>
</comment>
<dbReference type="GO" id="GO:0043130">
    <property type="term" value="F:ubiquitin binding"/>
    <property type="evidence" value="ECO:0007669"/>
    <property type="project" value="InterPro"/>
</dbReference>
<organism evidence="3 4">
    <name type="scientific">Albugo candida</name>
    <dbReference type="NCBI Taxonomy" id="65357"/>
    <lineage>
        <taxon>Eukaryota</taxon>
        <taxon>Sar</taxon>
        <taxon>Stramenopiles</taxon>
        <taxon>Oomycota</taxon>
        <taxon>Peronosporomycetes</taxon>
        <taxon>Albuginales</taxon>
        <taxon>Albuginaceae</taxon>
        <taxon>Albugo</taxon>
    </lineage>
</organism>
<dbReference type="OrthoDB" id="9942608at2759"/>
<name>A0A024G8S8_9STRA</name>
<feature type="region of interest" description="Disordered" evidence="1">
    <location>
        <begin position="160"/>
        <end position="244"/>
    </location>
</feature>
<dbReference type="CDD" id="cd14279">
    <property type="entry name" value="CUE"/>
    <property type="match status" value="1"/>
</dbReference>
<dbReference type="InterPro" id="IPR009060">
    <property type="entry name" value="UBA-like_sf"/>
</dbReference>
<feature type="compositionally biased region" description="Basic and acidic residues" evidence="1">
    <location>
        <begin position="191"/>
        <end position="219"/>
    </location>
</feature>
<dbReference type="SUPFAM" id="SSF46934">
    <property type="entry name" value="UBA-like"/>
    <property type="match status" value="1"/>
</dbReference>
<sequence length="244" mass="27589">MSDQNVLVLRSMFPTWDLNALNDVLHANRDHLDRTIDAILSLTHSSDTKAAQLVLPEDFLRLPELENPAHKYAPTAAQMEQDAMLARMLQTEYFARQLLSDDRLMFERSTLGLQKEENDISTTEAASKAYITARKRISSVSEAAKSKMHELYLRFQTRNDARSRSDPYSHRPLVAADSDSDDEYGGVGFASRHESEVHLRPAQHTFDRASSETRGKPIESRFGQPPLPKYDAGSVNRSGRQRSV</sequence>
<dbReference type="InterPro" id="IPR040192">
    <property type="entry name" value="CUEDC1"/>
</dbReference>
<dbReference type="STRING" id="65357.A0A024G8S8"/>
<reference evidence="3 4" key="1">
    <citation type="submission" date="2012-05" db="EMBL/GenBank/DDBJ databases">
        <title>Recombination and specialization in a pathogen metapopulation.</title>
        <authorList>
            <person name="Gardiner A."/>
            <person name="Kemen E."/>
            <person name="Schultz-Larsen T."/>
            <person name="MacLean D."/>
            <person name="Van Oosterhout C."/>
            <person name="Jones J.D.G."/>
        </authorList>
    </citation>
    <scope>NUCLEOTIDE SEQUENCE [LARGE SCALE GENOMIC DNA]</scope>
    <source>
        <strain evidence="3 4">Ac Nc2</strain>
    </source>
</reference>
<dbReference type="PROSITE" id="PS51140">
    <property type="entry name" value="CUE"/>
    <property type="match status" value="1"/>
</dbReference>
<proteinExistence type="predicted"/>
<evidence type="ECO:0000313" key="3">
    <source>
        <dbReference type="EMBL" id="CCI43276.1"/>
    </source>
</evidence>
<dbReference type="Gene3D" id="1.10.8.10">
    <property type="entry name" value="DNA helicase RuvA subunit, C-terminal domain"/>
    <property type="match status" value="1"/>
</dbReference>
<evidence type="ECO:0000259" key="2">
    <source>
        <dbReference type="PROSITE" id="PS51140"/>
    </source>
</evidence>
<dbReference type="PANTHER" id="PTHR13467">
    <property type="entry name" value="CUE DOMAIN CONTAINING PROTEIN 1"/>
    <property type="match status" value="1"/>
</dbReference>
<evidence type="ECO:0000256" key="1">
    <source>
        <dbReference type="SAM" id="MobiDB-lite"/>
    </source>
</evidence>
<feature type="domain" description="CUE" evidence="2">
    <location>
        <begin position="1"/>
        <end position="44"/>
    </location>
</feature>
<gene>
    <name evidence="3" type="ORF">BN9_040600</name>
</gene>
<dbReference type="InParanoid" id="A0A024G8S8"/>
<keyword evidence="4" id="KW-1185">Reference proteome</keyword>
<dbReference type="PANTHER" id="PTHR13467:SF3">
    <property type="entry name" value="CUE DOMAIN-CONTAINING PROTEIN 1"/>
    <property type="match status" value="1"/>
</dbReference>
<dbReference type="Proteomes" id="UP000053237">
    <property type="component" value="Unassembled WGS sequence"/>
</dbReference>
<evidence type="ECO:0000313" key="4">
    <source>
        <dbReference type="Proteomes" id="UP000053237"/>
    </source>
</evidence>
<protein>
    <recommendedName>
        <fullName evidence="2">CUE domain-containing protein</fullName>
    </recommendedName>
</protein>
<dbReference type="EMBL" id="CAIX01000046">
    <property type="protein sequence ID" value="CCI43276.1"/>
    <property type="molecule type" value="Genomic_DNA"/>
</dbReference>
<accession>A0A024G8S8</accession>
<dbReference type="AlphaFoldDB" id="A0A024G8S8"/>